<evidence type="ECO:0000313" key="2">
    <source>
        <dbReference type="EMBL" id="MFC0271914.1"/>
    </source>
</evidence>
<evidence type="ECO:0000259" key="1">
    <source>
        <dbReference type="Pfam" id="PF13524"/>
    </source>
</evidence>
<comment type="caution">
    <text evidence="2">The sequence shown here is derived from an EMBL/GenBank/DDBJ whole genome shotgun (WGS) entry which is preliminary data.</text>
</comment>
<dbReference type="RefSeq" id="WP_378933687.1">
    <property type="nucleotide sequence ID" value="NZ_JBHLVO010000007.1"/>
</dbReference>
<gene>
    <name evidence="2" type="ORF">ACFFIX_10670</name>
</gene>
<dbReference type="Proteomes" id="UP001589854">
    <property type="component" value="Unassembled WGS sequence"/>
</dbReference>
<keyword evidence="2" id="KW-0328">Glycosyltransferase</keyword>
<feature type="domain" description="Spore protein YkvP/CgeB glycosyl transferase-like" evidence="1">
    <location>
        <begin position="167"/>
        <end position="316"/>
    </location>
</feature>
<dbReference type="GO" id="GO:0016757">
    <property type="term" value="F:glycosyltransferase activity"/>
    <property type="evidence" value="ECO:0007669"/>
    <property type="project" value="UniProtKB-KW"/>
</dbReference>
<name>A0ABV6GFE9_9BACI</name>
<keyword evidence="2" id="KW-0808">Transferase</keyword>
<dbReference type="EC" id="2.4.-.-" evidence="2"/>
<keyword evidence="3" id="KW-1185">Reference proteome</keyword>
<reference evidence="2 3" key="1">
    <citation type="submission" date="2024-09" db="EMBL/GenBank/DDBJ databases">
        <authorList>
            <person name="Sun Q."/>
            <person name="Mori K."/>
        </authorList>
    </citation>
    <scope>NUCLEOTIDE SEQUENCE [LARGE SCALE GENOMIC DNA]</scope>
    <source>
        <strain evidence="2 3">CCM 7228</strain>
    </source>
</reference>
<protein>
    <submittedName>
        <fullName evidence="2">Glycosyltransferase</fullName>
        <ecNumber evidence="2">2.4.-.-</ecNumber>
    </submittedName>
</protein>
<dbReference type="SUPFAM" id="SSF53756">
    <property type="entry name" value="UDP-Glycosyltransferase/glycogen phosphorylase"/>
    <property type="match status" value="1"/>
</dbReference>
<dbReference type="Gene3D" id="3.40.50.2000">
    <property type="entry name" value="Glycogen Phosphorylase B"/>
    <property type="match status" value="1"/>
</dbReference>
<dbReference type="EMBL" id="JBHLVO010000007">
    <property type="protein sequence ID" value="MFC0271914.1"/>
    <property type="molecule type" value="Genomic_DNA"/>
</dbReference>
<evidence type="ECO:0000313" key="3">
    <source>
        <dbReference type="Proteomes" id="UP001589854"/>
    </source>
</evidence>
<proteinExistence type="predicted"/>
<accession>A0ABV6GFE9</accession>
<dbReference type="Pfam" id="PF13524">
    <property type="entry name" value="Glyco_trans_1_2"/>
    <property type="match status" value="1"/>
</dbReference>
<sequence>MKVLYITSGFPGIYQFFDNCIVNEMNNDDHICKSFNHFQGIDSLKLIVLKFEPDLVFTLTGFILPKEMTDWLRSKNIKLAVWMTEDPYYMDTSIGLASHYDYVFTIDSSSLEVYREKGHPNVYLLPLGTDPNIFSPKPNVDEQQINDICLVGYPYPERIDIINLLLKETSYTVQVVGGNWKDNLLQWSENKQLKIIDWSPPDTVAYYYNNAKIILNTHRPHDLAENQNSMGIINSSINNRTFDVAASGAFQLISYKPDLRNYFTEEEMVSFQKEEDLLNKIDHFMKHKEERKKIAVSAREKVLNQHTFLHRTKEIISTVKESGIDFLA</sequence>
<dbReference type="InterPro" id="IPR055259">
    <property type="entry name" value="YkvP/CgeB_Glyco_trans-like"/>
</dbReference>
<organism evidence="2 3">
    <name type="scientific">Metabacillus herbersteinensis</name>
    <dbReference type="NCBI Taxonomy" id="283816"/>
    <lineage>
        <taxon>Bacteria</taxon>
        <taxon>Bacillati</taxon>
        <taxon>Bacillota</taxon>
        <taxon>Bacilli</taxon>
        <taxon>Bacillales</taxon>
        <taxon>Bacillaceae</taxon>
        <taxon>Metabacillus</taxon>
    </lineage>
</organism>